<dbReference type="GO" id="GO:0004519">
    <property type="term" value="F:endonuclease activity"/>
    <property type="evidence" value="ECO:0007669"/>
    <property type="project" value="UniProtKB-KW"/>
</dbReference>
<evidence type="ECO:0000259" key="1">
    <source>
        <dbReference type="Pfam" id="PF05685"/>
    </source>
</evidence>
<organism evidence="2 3">
    <name type="scientific">Amycolatopsis rubida</name>
    <dbReference type="NCBI Taxonomy" id="112413"/>
    <lineage>
        <taxon>Bacteria</taxon>
        <taxon>Bacillati</taxon>
        <taxon>Actinomycetota</taxon>
        <taxon>Actinomycetes</taxon>
        <taxon>Pseudonocardiales</taxon>
        <taxon>Pseudonocardiaceae</taxon>
        <taxon>Amycolatopsis</taxon>
    </lineage>
</organism>
<protein>
    <submittedName>
        <fullName evidence="2">Uma2 family endonuclease</fullName>
    </submittedName>
</protein>
<dbReference type="Proteomes" id="UP000470404">
    <property type="component" value="Unassembled WGS sequence"/>
</dbReference>
<comment type="caution">
    <text evidence="2">The sequence shown here is derived from an EMBL/GenBank/DDBJ whole genome shotgun (WGS) entry which is preliminary data.</text>
</comment>
<dbReference type="InterPro" id="IPR012296">
    <property type="entry name" value="Nuclease_put_TT1808"/>
</dbReference>
<dbReference type="Gene3D" id="3.90.1570.10">
    <property type="entry name" value="tt1808, chain A"/>
    <property type="match status" value="1"/>
</dbReference>
<feature type="domain" description="Putative restriction endonuclease" evidence="1">
    <location>
        <begin position="19"/>
        <end position="181"/>
    </location>
</feature>
<keyword evidence="3" id="KW-1185">Reference proteome</keyword>
<keyword evidence="2" id="KW-0255">Endonuclease</keyword>
<dbReference type="InterPro" id="IPR011335">
    <property type="entry name" value="Restrct_endonuc-II-like"/>
</dbReference>
<accession>A0ABX0C914</accession>
<dbReference type="RefSeq" id="WP_067577828.1">
    <property type="nucleotide sequence ID" value="NZ_JAAGNC010000193.1"/>
</dbReference>
<dbReference type="PANTHER" id="PTHR35400">
    <property type="entry name" value="SLR1083 PROTEIN"/>
    <property type="match status" value="1"/>
</dbReference>
<keyword evidence="2" id="KW-0378">Hydrolase</keyword>
<dbReference type="CDD" id="cd06260">
    <property type="entry name" value="DUF820-like"/>
    <property type="match status" value="1"/>
</dbReference>
<dbReference type="EMBL" id="JAAGNC010000193">
    <property type="protein sequence ID" value="NEC61438.1"/>
    <property type="molecule type" value="Genomic_DNA"/>
</dbReference>
<reference evidence="2 3" key="1">
    <citation type="submission" date="2020-01" db="EMBL/GenBank/DDBJ databases">
        <title>Insect and environment-associated Actinomycetes.</title>
        <authorList>
            <person name="Currrie C."/>
            <person name="Chevrette M."/>
            <person name="Carlson C."/>
            <person name="Stubbendieck R."/>
            <person name="Wendt-Pienkowski E."/>
        </authorList>
    </citation>
    <scope>NUCLEOTIDE SEQUENCE [LARGE SCALE GENOMIC DNA]</scope>
    <source>
        <strain evidence="2 3">SID8386</strain>
    </source>
</reference>
<dbReference type="InterPro" id="IPR008538">
    <property type="entry name" value="Uma2"/>
</dbReference>
<dbReference type="PANTHER" id="PTHR35400:SF3">
    <property type="entry name" value="SLL1072 PROTEIN"/>
    <property type="match status" value="1"/>
</dbReference>
<sequence length="183" mass="19833">MSAPAEHDTGRSSAPWLSEVLALPEEQLLGTRIEAVDGALLMSPAPTSSHQRLLQRLQRAMAPELPDDLELLPGVNVRCGESRLLSPDFVIVTCPDVATTWYPASEVLLAAEIESASTRVQDRIFEKALYAEALIPYYLLVDPEQEAATLYALADGDYLPHAKSEGGVLTLAEPVPAELDLRA</sequence>
<evidence type="ECO:0000313" key="3">
    <source>
        <dbReference type="Proteomes" id="UP000470404"/>
    </source>
</evidence>
<gene>
    <name evidence="2" type="ORF">G3I59_39020</name>
</gene>
<name>A0ABX0C914_9PSEU</name>
<dbReference type="SUPFAM" id="SSF52980">
    <property type="entry name" value="Restriction endonuclease-like"/>
    <property type="match status" value="1"/>
</dbReference>
<dbReference type="Pfam" id="PF05685">
    <property type="entry name" value="Uma2"/>
    <property type="match status" value="1"/>
</dbReference>
<proteinExistence type="predicted"/>
<keyword evidence="2" id="KW-0540">Nuclease</keyword>
<evidence type="ECO:0000313" key="2">
    <source>
        <dbReference type="EMBL" id="NEC61438.1"/>
    </source>
</evidence>